<reference evidence="2" key="2">
    <citation type="submission" date="2019-01" db="EMBL/GenBank/DDBJ databases">
        <title>Genome sequence of Desulfonema ishimotonii strain Tokyo 01.</title>
        <authorList>
            <person name="Fukui M."/>
        </authorList>
    </citation>
    <scope>NUCLEOTIDE SEQUENCE [LARGE SCALE GENOMIC DNA]</scope>
    <source>
        <strain evidence="2">Tokyo 01</strain>
    </source>
</reference>
<evidence type="ECO:0000313" key="2">
    <source>
        <dbReference type="Proteomes" id="UP000288096"/>
    </source>
</evidence>
<sequence length="80" mass="9473">MIVVFKRQRLSCTLKVIKVPFLLGNPDALLYDFSKSGDHNFSNQMPSSGYDDGTRFLQREPERNIQIFKGMIWVWHRERL</sequence>
<accession>A0A401G1A7</accession>
<reference evidence="2" key="1">
    <citation type="submission" date="2017-11" db="EMBL/GenBank/DDBJ databases">
        <authorList>
            <person name="Watanabe M."/>
            <person name="Kojima H."/>
        </authorList>
    </citation>
    <scope>NUCLEOTIDE SEQUENCE [LARGE SCALE GENOMIC DNA]</scope>
    <source>
        <strain evidence="2">Tokyo 01</strain>
    </source>
</reference>
<dbReference type="Proteomes" id="UP000288096">
    <property type="component" value="Unassembled WGS sequence"/>
</dbReference>
<evidence type="ECO:0000313" key="1">
    <source>
        <dbReference type="EMBL" id="GBC62986.1"/>
    </source>
</evidence>
<keyword evidence="2" id="KW-1185">Reference proteome</keyword>
<dbReference type="EMBL" id="BEXT01000001">
    <property type="protein sequence ID" value="GBC62986.1"/>
    <property type="molecule type" value="Genomic_DNA"/>
</dbReference>
<protein>
    <submittedName>
        <fullName evidence="1">Uncharacterized protein</fullName>
    </submittedName>
</protein>
<dbReference type="AlphaFoldDB" id="A0A401G1A7"/>
<organism evidence="1 2">
    <name type="scientific">Desulfonema ishimotonii</name>
    <dbReference type="NCBI Taxonomy" id="45657"/>
    <lineage>
        <taxon>Bacteria</taxon>
        <taxon>Pseudomonadati</taxon>
        <taxon>Thermodesulfobacteriota</taxon>
        <taxon>Desulfobacteria</taxon>
        <taxon>Desulfobacterales</taxon>
        <taxon>Desulfococcaceae</taxon>
        <taxon>Desulfonema</taxon>
    </lineage>
</organism>
<comment type="caution">
    <text evidence="1">The sequence shown here is derived from an EMBL/GenBank/DDBJ whole genome shotgun (WGS) entry which is preliminary data.</text>
</comment>
<proteinExistence type="predicted"/>
<gene>
    <name evidence="1" type="ORF">DENIS_3974</name>
</gene>
<name>A0A401G1A7_9BACT</name>